<dbReference type="Proteomes" id="UP000325787">
    <property type="component" value="Chromosome"/>
</dbReference>
<accession>A0A5Q0GWG4</accession>
<feature type="transmembrane region" description="Helical" evidence="1">
    <location>
        <begin position="150"/>
        <end position="168"/>
    </location>
</feature>
<organism evidence="2 3">
    <name type="scientific">Saccharothrix syringae</name>
    <name type="common">Nocardiopsis syringae</name>
    <dbReference type="NCBI Taxonomy" id="103733"/>
    <lineage>
        <taxon>Bacteria</taxon>
        <taxon>Bacillati</taxon>
        <taxon>Actinomycetota</taxon>
        <taxon>Actinomycetes</taxon>
        <taxon>Pseudonocardiales</taxon>
        <taxon>Pseudonocardiaceae</taxon>
        <taxon>Saccharothrix</taxon>
    </lineage>
</organism>
<keyword evidence="1" id="KW-0812">Transmembrane</keyword>
<feature type="transmembrane region" description="Helical" evidence="1">
    <location>
        <begin position="21"/>
        <end position="42"/>
    </location>
</feature>
<keyword evidence="3" id="KW-1185">Reference proteome</keyword>
<feature type="transmembrane region" description="Helical" evidence="1">
    <location>
        <begin position="100"/>
        <end position="130"/>
    </location>
</feature>
<keyword evidence="1" id="KW-1133">Transmembrane helix</keyword>
<proteinExistence type="predicted"/>
<dbReference type="KEGG" id="ssyi:EKG83_10500"/>
<evidence type="ECO:0000313" key="2">
    <source>
        <dbReference type="EMBL" id="QFZ17854.1"/>
    </source>
</evidence>
<gene>
    <name evidence="2" type="ORF">EKG83_10500</name>
</gene>
<dbReference type="EMBL" id="CP034550">
    <property type="protein sequence ID" value="QFZ17854.1"/>
    <property type="molecule type" value="Genomic_DNA"/>
</dbReference>
<reference evidence="3" key="1">
    <citation type="journal article" date="2021" name="Curr. Microbiol.">
        <title>Complete genome of nocamycin-producing strain Saccharothrix syringae NRRL B-16468 reveals the biosynthetic potential for secondary metabolites.</title>
        <authorList>
            <person name="Mo X."/>
            <person name="Yang S."/>
        </authorList>
    </citation>
    <scope>NUCLEOTIDE SEQUENCE [LARGE SCALE GENOMIC DNA]</scope>
    <source>
        <strain evidence="3">ATCC 51364 / DSM 43886 / JCM 6844 / KCTC 9398 / NBRC 14523 / NRRL B-16468 / INA 2240</strain>
    </source>
</reference>
<evidence type="ECO:0000313" key="3">
    <source>
        <dbReference type="Proteomes" id="UP000325787"/>
    </source>
</evidence>
<evidence type="ECO:0008006" key="4">
    <source>
        <dbReference type="Google" id="ProtNLM"/>
    </source>
</evidence>
<dbReference type="RefSeq" id="WP_033434812.1">
    <property type="nucleotide sequence ID" value="NZ_CP034550.1"/>
</dbReference>
<feature type="transmembrane region" description="Helical" evidence="1">
    <location>
        <begin position="222"/>
        <end position="242"/>
    </location>
</feature>
<name>A0A5Q0GWG4_SACSY</name>
<dbReference type="AlphaFoldDB" id="A0A5Q0GWG4"/>
<keyword evidence="1" id="KW-0472">Membrane</keyword>
<feature type="transmembrane region" description="Helical" evidence="1">
    <location>
        <begin position="54"/>
        <end position="79"/>
    </location>
</feature>
<sequence>MRRVFARACAAEWTRLWTVRTTWWFLAAAGATMVGIATVAGVEAAGDPEPSPGASAWVAASVPALPGQFALLALALTAVTADYATGGIVPSLQWTPRRGVFLLARTTVAAGVAAVAGALLAAAAGLAAFIAARPLLGLPAAGALEVLPTVALVFAAGAVFAVGLGFLLRSTAGALVAVFLLMLVLPLMLPNFGYGWTTGLARALPGSGAAFLLIGQVPGMTWTSSVVTLLGWAGGVLLLGWLRLARDDATR</sequence>
<feature type="transmembrane region" description="Helical" evidence="1">
    <location>
        <begin position="175"/>
        <end position="196"/>
    </location>
</feature>
<dbReference type="OrthoDB" id="3432393at2"/>
<evidence type="ECO:0000256" key="1">
    <source>
        <dbReference type="SAM" id="Phobius"/>
    </source>
</evidence>
<protein>
    <recommendedName>
        <fullName evidence="4">ABC transporter permease</fullName>
    </recommendedName>
</protein>